<evidence type="ECO:0000313" key="3">
    <source>
        <dbReference type="Proteomes" id="UP000693970"/>
    </source>
</evidence>
<dbReference type="EMBL" id="JAGRRH010000015">
    <property type="protein sequence ID" value="KAG7355399.1"/>
    <property type="molecule type" value="Genomic_DNA"/>
</dbReference>
<comment type="caution">
    <text evidence="2">The sequence shown here is derived from an EMBL/GenBank/DDBJ whole genome shotgun (WGS) entry which is preliminary data.</text>
</comment>
<feature type="region of interest" description="Disordered" evidence="1">
    <location>
        <begin position="1"/>
        <end position="32"/>
    </location>
</feature>
<keyword evidence="3" id="KW-1185">Reference proteome</keyword>
<feature type="compositionally biased region" description="Low complexity" evidence="1">
    <location>
        <begin position="1"/>
        <end position="10"/>
    </location>
</feature>
<reference evidence="2" key="2">
    <citation type="submission" date="2021-04" db="EMBL/GenBank/DDBJ databases">
        <authorList>
            <person name="Podell S."/>
        </authorList>
    </citation>
    <scope>NUCLEOTIDE SEQUENCE</scope>
    <source>
        <strain evidence="2">Hildebrandi</strain>
    </source>
</reference>
<dbReference type="Proteomes" id="UP000693970">
    <property type="component" value="Unassembled WGS sequence"/>
</dbReference>
<organism evidence="2 3">
    <name type="scientific">Nitzschia inconspicua</name>
    <dbReference type="NCBI Taxonomy" id="303405"/>
    <lineage>
        <taxon>Eukaryota</taxon>
        <taxon>Sar</taxon>
        <taxon>Stramenopiles</taxon>
        <taxon>Ochrophyta</taxon>
        <taxon>Bacillariophyta</taxon>
        <taxon>Bacillariophyceae</taxon>
        <taxon>Bacillariophycidae</taxon>
        <taxon>Bacillariales</taxon>
        <taxon>Bacillariaceae</taxon>
        <taxon>Nitzschia</taxon>
    </lineage>
</organism>
<protein>
    <submittedName>
        <fullName evidence="2">Uncharacterized protein</fullName>
    </submittedName>
</protein>
<accession>A0A9K3L491</accession>
<evidence type="ECO:0000256" key="1">
    <source>
        <dbReference type="SAM" id="MobiDB-lite"/>
    </source>
</evidence>
<name>A0A9K3L491_9STRA</name>
<gene>
    <name evidence="2" type="ORF">IV203_000085</name>
</gene>
<dbReference type="AlphaFoldDB" id="A0A9K3L491"/>
<proteinExistence type="predicted"/>
<sequence>MGTATTTATTMPPEQYKNTSTNPKNTRTITTTSGTDKFTAALTAANKAGMVAFSSSSSFSFQTIKAQAAAALNVAIIKALKGSDTVISSKPTPPTHSQNQFVDSSTYLSYGRRHPTKWTPQHCQTTKIPYLL</sequence>
<reference evidence="2" key="1">
    <citation type="journal article" date="2021" name="Sci. Rep.">
        <title>Diploid genomic architecture of Nitzschia inconspicua, an elite biomass production diatom.</title>
        <authorList>
            <person name="Oliver A."/>
            <person name="Podell S."/>
            <person name="Pinowska A."/>
            <person name="Traller J.C."/>
            <person name="Smith S.R."/>
            <person name="McClure R."/>
            <person name="Beliaev A."/>
            <person name="Bohutskyi P."/>
            <person name="Hill E.A."/>
            <person name="Rabines A."/>
            <person name="Zheng H."/>
            <person name="Allen L.Z."/>
            <person name="Kuo A."/>
            <person name="Grigoriev I.V."/>
            <person name="Allen A.E."/>
            <person name="Hazlebeck D."/>
            <person name="Allen E.E."/>
        </authorList>
    </citation>
    <scope>NUCLEOTIDE SEQUENCE</scope>
    <source>
        <strain evidence="2">Hildebrandi</strain>
    </source>
</reference>
<evidence type="ECO:0000313" key="2">
    <source>
        <dbReference type="EMBL" id="KAG7355399.1"/>
    </source>
</evidence>
<feature type="compositionally biased region" description="Low complexity" evidence="1">
    <location>
        <begin position="19"/>
        <end position="32"/>
    </location>
</feature>